<feature type="compositionally biased region" description="Low complexity" evidence="1">
    <location>
        <begin position="119"/>
        <end position="129"/>
    </location>
</feature>
<reference evidence="2 3" key="1">
    <citation type="submission" date="2017-11" db="EMBL/GenBank/DDBJ databases">
        <title>De novo assembly and phasing of dikaryotic genomes from two isolates of Puccinia coronata f. sp. avenae, the causal agent of oat crown rust.</title>
        <authorList>
            <person name="Miller M.E."/>
            <person name="Zhang Y."/>
            <person name="Omidvar V."/>
            <person name="Sperschneider J."/>
            <person name="Schwessinger B."/>
            <person name="Raley C."/>
            <person name="Palmer J.M."/>
            <person name="Garnica D."/>
            <person name="Upadhyaya N."/>
            <person name="Rathjen J."/>
            <person name="Taylor J.M."/>
            <person name="Park R.F."/>
            <person name="Dodds P.N."/>
            <person name="Hirsch C.D."/>
            <person name="Kianian S.F."/>
            <person name="Figueroa M."/>
        </authorList>
    </citation>
    <scope>NUCLEOTIDE SEQUENCE [LARGE SCALE GENOMIC DNA]</scope>
    <source>
        <strain evidence="2">12NC29</strain>
    </source>
</reference>
<dbReference type="Proteomes" id="UP000235388">
    <property type="component" value="Unassembled WGS sequence"/>
</dbReference>
<organism evidence="2 3">
    <name type="scientific">Puccinia coronata f. sp. avenae</name>
    <dbReference type="NCBI Taxonomy" id="200324"/>
    <lineage>
        <taxon>Eukaryota</taxon>
        <taxon>Fungi</taxon>
        <taxon>Dikarya</taxon>
        <taxon>Basidiomycota</taxon>
        <taxon>Pucciniomycotina</taxon>
        <taxon>Pucciniomycetes</taxon>
        <taxon>Pucciniales</taxon>
        <taxon>Pucciniaceae</taxon>
        <taxon>Puccinia</taxon>
    </lineage>
</organism>
<accession>A0A2N5U5E7</accession>
<sequence length="141" mass="14748">MLGEPVHLYLPVKQAAFSASRYFCTCPSSRQPARQAGTSVPARQAGSLLGEPVQMDLPVKQAACSASRYRRTCPAPIGPPKPNRVWAGRVQAAICGKNRKMARPERPAAVNGLGWAAHGRPSGPSPNRGPAGGWAAGGGRP</sequence>
<evidence type="ECO:0000313" key="3">
    <source>
        <dbReference type="Proteomes" id="UP000235388"/>
    </source>
</evidence>
<dbReference type="AlphaFoldDB" id="A0A2N5U5E7"/>
<feature type="compositionally biased region" description="Gly residues" evidence="1">
    <location>
        <begin position="130"/>
        <end position="141"/>
    </location>
</feature>
<evidence type="ECO:0000256" key="1">
    <source>
        <dbReference type="SAM" id="MobiDB-lite"/>
    </source>
</evidence>
<keyword evidence="3" id="KW-1185">Reference proteome</keyword>
<proteinExistence type="predicted"/>
<name>A0A2N5U5E7_9BASI</name>
<feature type="region of interest" description="Disordered" evidence="1">
    <location>
        <begin position="112"/>
        <end position="141"/>
    </location>
</feature>
<gene>
    <name evidence="2" type="ORF">PCANC_17103</name>
</gene>
<dbReference type="EMBL" id="PGCJ01000312">
    <property type="protein sequence ID" value="PLW32908.1"/>
    <property type="molecule type" value="Genomic_DNA"/>
</dbReference>
<dbReference type="STRING" id="200324.A0A2N5U5E7"/>
<comment type="caution">
    <text evidence="2">The sequence shown here is derived from an EMBL/GenBank/DDBJ whole genome shotgun (WGS) entry which is preliminary data.</text>
</comment>
<protein>
    <submittedName>
        <fullName evidence="2">Uncharacterized protein</fullName>
    </submittedName>
</protein>
<evidence type="ECO:0000313" key="2">
    <source>
        <dbReference type="EMBL" id="PLW32908.1"/>
    </source>
</evidence>